<dbReference type="Proteomes" id="UP001058016">
    <property type="component" value="Chromosome"/>
</dbReference>
<reference evidence="2 3" key="1">
    <citation type="submission" date="2021-03" db="EMBL/GenBank/DDBJ databases">
        <title>Comparative Genomics and Metabolomics in the genus Turicibacter.</title>
        <authorList>
            <person name="Maki J."/>
            <person name="Looft T."/>
        </authorList>
    </citation>
    <scope>NUCLEOTIDE SEQUENCE</scope>
    <source>
        <strain evidence="2">ISU324</strain>
        <strain evidence="1 3">MMM721</strain>
    </source>
</reference>
<dbReference type="EMBL" id="CP071249">
    <property type="protein sequence ID" value="UUF05083.1"/>
    <property type="molecule type" value="Genomic_DNA"/>
</dbReference>
<name>A0A9Q9CJ30_9FIRM</name>
<proteinExistence type="predicted"/>
<keyword evidence="3" id="KW-1185">Reference proteome</keyword>
<dbReference type="EMBL" id="CP071250">
    <property type="protein sequence ID" value="UUF09468.1"/>
    <property type="molecule type" value="Genomic_DNA"/>
</dbReference>
<evidence type="ECO:0000313" key="2">
    <source>
        <dbReference type="EMBL" id="UUF09468.1"/>
    </source>
</evidence>
<sequence>MSEMISMKCGCEFENGQAVADKVRMKGFADREMPQPATINCSCGETYTKTKLIDNCPNCKMTYAVTPCSADDHKYIVPAGINY</sequence>
<evidence type="ECO:0000313" key="1">
    <source>
        <dbReference type="EMBL" id="UUF05083.1"/>
    </source>
</evidence>
<gene>
    <name evidence="1" type="ORF">J0J69_08130</name>
    <name evidence="2" type="ORF">J0J70_05825</name>
</gene>
<dbReference type="RefSeq" id="WP_082411238.1">
    <property type="nucleotide sequence ID" value="NZ_CP071249.1"/>
</dbReference>
<evidence type="ECO:0000313" key="3">
    <source>
        <dbReference type="Proteomes" id="UP001058016"/>
    </source>
</evidence>
<accession>A0A9Q9CJ30</accession>
<protein>
    <submittedName>
        <fullName evidence="2">Uncharacterized protein</fullName>
    </submittedName>
</protein>
<evidence type="ECO:0000313" key="4">
    <source>
        <dbReference type="Proteomes" id="UP001058072"/>
    </source>
</evidence>
<dbReference type="Proteomes" id="UP001058072">
    <property type="component" value="Chromosome"/>
</dbReference>
<organism evidence="2 4">
    <name type="scientific">Turicibacter bilis</name>
    <dbReference type="NCBI Taxonomy" id="2735723"/>
    <lineage>
        <taxon>Bacteria</taxon>
        <taxon>Bacillati</taxon>
        <taxon>Bacillota</taxon>
        <taxon>Erysipelotrichia</taxon>
        <taxon>Erysipelotrichales</taxon>
        <taxon>Turicibacteraceae</taxon>
        <taxon>Turicibacter</taxon>
    </lineage>
</organism>
<dbReference type="AlphaFoldDB" id="A0A9Q9CJ30"/>